<dbReference type="PANTHER" id="PTHR30445:SF3">
    <property type="entry name" value="TRANSPORT PROTEIN YIDE-RELATED"/>
    <property type="match status" value="1"/>
</dbReference>
<evidence type="ECO:0000256" key="1">
    <source>
        <dbReference type="ARBA" id="ARBA00004651"/>
    </source>
</evidence>
<sequence length="544" mass="56183">MIRLLADSPLLLLFLVSAVGFLVGRLRIGGFHLGVAAVLFVGLGAGAVDPALQLPEFVPAFGLALFVYTVGLSSGPGFFASLRRRGLRDAGLAAGALLVAAALAALAGRLAGLRGAVVAGIFAGATTSTPALASALEVIKSAPEAAREALSSGAVVGYSVTYPLGVLGALGAIGLFQRLFRLDPDAEAQSRRGAGAAAPRLTNVTVRVTRDEALGAPAGEIRQRHGLHVLFGRMRRGQQLAIATDATVFERGDLVGVIGGEDDVSAAALLLGEATTEHLEFDRSLIDFRRMFVSRPGVTERPLRALRLPERFGAIVTRVRRGDVELLPDDKTELELGDLVRVVAPRERMEAVARYLGDSFKAISEIDVITFSLGIAVGLLIGAAPIPLPGGAPIKLGFAGGPLLAGLVLGRLGRTGPLVWTLPFSANLTLRQLGVVMFLAGVGTRSGTSFARTLQQGGAAALIGSGAAITAVVAAGTLIVGHRLLRIPMGALTGMLAGIQTQPAVLAFSLEQARSDAPNTGYASVYPVATLVKIIAAQLLVRLL</sequence>
<name>A0A150QTG5_SORCE</name>
<dbReference type="Pfam" id="PF06826">
    <property type="entry name" value="Asp-Al_Ex"/>
    <property type="match status" value="2"/>
</dbReference>
<dbReference type="OrthoDB" id="9155749at2"/>
<dbReference type="Proteomes" id="UP000075260">
    <property type="component" value="Unassembled WGS sequence"/>
</dbReference>
<feature type="transmembrane region" description="Helical" evidence="8">
    <location>
        <begin position="156"/>
        <end position="176"/>
    </location>
</feature>
<dbReference type="GO" id="GO:0005886">
    <property type="term" value="C:plasma membrane"/>
    <property type="evidence" value="ECO:0007669"/>
    <property type="project" value="UniProtKB-SubCell"/>
</dbReference>
<dbReference type="EMBL" id="JEMA01000368">
    <property type="protein sequence ID" value="KYF70926.1"/>
    <property type="molecule type" value="Genomic_DNA"/>
</dbReference>
<dbReference type="NCBIfam" id="TIGR01625">
    <property type="entry name" value="YidE_YbjL_dupl"/>
    <property type="match status" value="2"/>
</dbReference>
<keyword evidence="3" id="KW-0813">Transport</keyword>
<dbReference type="RefSeq" id="WP_061607316.1">
    <property type="nucleotide sequence ID" value="NZ_JEMA01000368.1"/>
</dbReference>
<organism evidence="10 11">
    <name type="scientific">Sorangium cellulosum</name>
    <name type="common">Polyangium cellulosum</name>
    <dbReference type="NCBI Taxonomy" id="56"/>
    <lineage>
        <taxon>Bacteria</taxon>
        <taxon>Pseudomonadati</taxon>
        <taxon>Myxococcota</taxon>
        <taxon>Polyangia</taxon>
        <taxon>Polyangiales</taxon>
        <taxon>Polyangiaceae</taxon>
        <taxon>Sorangium</taxon>
    </lineage>
</organism>
<dbReference type="GO" id="GO:0006813">
    <property type="term" value="P:potassium ion transport"/>
    <property type="evidence" value="ECO:0007669"/>
    <property type="project" value="InterPro"/>
</dbReference>
<evidence type="ECO:0000256" key="8">
    <source>
        <dbReference type="SAM" id="Phobius"/>
    </source>
</evidence>
<evidence type="ECO:0000256" key="4">
    <source>
        <dbReference type="ARBA" id="ARBA00022475"/>
    </source>
</evidence>
<dbReference type="PANTHER" id="PTHR30445">
    <property type="entry name" value="K(+)_H(+) ANTIPORTER SUBUNIT KHTT"/>
    <property type="match status" value="1"/>
</dbReference>
<dbReference type="InterPro" id="IPR006037">
    <property type="entry name" value="RCK_C"/>
</dbReference>
<evidence type="ECO:0000256" key="2">
    <source>
        <dbReference type="ARBA" id="ARBA00009854"/>
    </source>
</evidence>
<feature type="domain" description="RCK C-terminal" evidence="9">
    <location>
        <begin position="273"/>
        <end position="358"/>
    </location>
</feature>
<keyword evidence="4" id="KW-1003">Cell membrane</keyword>
<reference evidence="10 11" key="1">
    <citation type="submission" date="2014-02" db="EMBL/GenBank/DDBJ databases">
        <title>The small core and large imbalanced accessory genome model reveals a collaborative survival strategy of Sorangium cellulosum strains in nature.</title>
        <authorList>
            <person name="Han K."/>
            <person name="Peng R."/>
            <person name="Blom J."/>
            <person name="Li Y.-Z."/>
        </authorList>
    </citation>
    <scope>NUCLEOTIDE SEQUENCE [LARGE SCALE GENOMIC DNA]</scope>
    <source>
        <strain evidence="10 11">So0008-312</strain>
    </source>
</reference>
<dbReference type="GO" id="GO:0008324">
    <property type="term" value="F:monoatomic cation transmembrane transporter activity"/>
    <property type="evidence" value="ECO:0007669"/>
    <property type="project" value="InterPro"/>
</dbReference>
<comment type="caution">
    <text evidence="10">The sequence shown here is derived from an EMBL/GenBank/DDBJ whole genome shotgun (WGS) entry which is preliminary data.</text>
</comment>
<comment type="subcellular location">
    <subcellularLocation>
        <location evidence="1">Cell membrane</location>
        <topology evidence="1">Multi-pass membrane protein</topology>
    </subcellularLocation>
</comment>
<evidence type="ECO:0000313" key="11">
    <source>
        <dbReference type="Proteomes" id="UP000075260"/>
    </source>
</evidence>
<dbReference type="AlphaFoldDB" id="A0A150QTG5"/>
<dbReference type="Pfam" id="PF02080">
    <property type="entry name" value="TrkA_C"/>
    <property type="match status" value="1"/>
</dbReference>
<feature type="transmembrane region" description="Helical" evidence="8">
    <location>
        <begin position="460"/>
        <end position="480"/>
    </location>
</feature>
<evidence type="ECO:0000313" key="10">
    <source>
        <dbReference type="EMBL" id="KYF70926.1"/>
    </source>
</evidence>
<proteinExistence type="inferred from homology"/>
<dbReference type="InterPro" id="IPR006512">
    <property type="entry name" value="YidE_YbjL"/>
</dbReference>
<gene>
    <name evidence="10" type="ORF">BE15_41065</name>
</gene>
<feature type="transmembrane region" description="Helical" evidence="8">
    <location>
        <begin position="28"/>
        <end position="48"/>
    </location>
</feature>
<keyword evidence="5 8" id="KW-0812">Transmembrane</keyword>
<evidence type="ECO:0000256" key="5">
    <source>
        <dbReference type="ARBA" id="ARBA00022692"/>
    </source>
</evidence>
<dbReference type="SUPFAM" id="SSF116726">
    <property type="entry name" value="TrkA C-terminal domain-like"/>
    <property type="match status" value="2"/>
</dbReference>
<comment type="similarity">
    <text evidence="2">Belongs to the AAE transporter (TC 2.A.81) family.</text>
</comment>
<dbReference type="InterPro" id="IPR036721">
    <property type="entry name" value="RCK_C_sf"/>
</dbReference>
<accession>A0A150QTG5</accession>
<evidence type="ECO:0000256" key="7">
    <source>
        <dbReference type="ARBA" id="ARBA00023136"/>
    </source>
</evidence>
<evidence type="ECO:0000259" key="9">
    <source>
        <dbReference type="PROSITE" id="PS51202"/>
    </source>
</evidence>
<feature type="transmembrane region" description="Helical" evidence="8">
    <location>
        <begin position="368"/>
        <end position="388"/>
    </location>
</feature>
<protein>
    <submittedName>
        <fullName evidence="10">Transporter</fullName>
    </submittedName>
</protein>
<feature type="transmembrane region" description="Helical" evidence="8">
    <location>
        <begin position="60"/>
        <end position="79"/>
    </location>
</feature>
<dbReference type="Gene3D" id="3.30.70.1450">
    <property type="entry name" value="Regulator of K+ conductance, C-terminal domain"/>
    <property type="match status" value="1"/>
</dbReference>
<keyword evidence="6 8" id="KW-1133">Transmembrane helix</keyword>
<dbReference type="PROSITE" id="PS51202">
    <property type="entry name" value="RCK_C"/>
    <property type="match status" value="1"/>
</dbReference>
<keyword evidence="7 8" id="KW-0472">Membrane</keyword>
<evidence type="ECO:0000256" key="3">
    <source>
        <dbReference type="ARBA" id="ARBA00022448"/>
    </source>
</evidence>
<evidence type="ECO:0000256" key="6">
    <source>
        <dbReference type="ARBA" id="ARBA00022989"/>
    </source>
</evidence>
<feature type="transmembrane region" description="Helical" evidence="8">
    <location>
        <begin position="91"/>
        <end position="108"/>
    </location>
</feature>
<dbReference type="InterPro" id="IPR050144">
    <property type="entry name" value="AAE_transporter"/>
</dbReference>